<keyword evidence="1" id="KW-0472">Membrane</keyword>
<keyword evidence="3" id="KW-1185">Reference proteome</keyword>
<keyword evidence="1" id="KW-0812">Transmembrane</keyword>
<evidence type="ECO:0000313" key="2">
    <source>
        <dbReference type="EMBL" id="KAJ9677879.1"/>
    </source>
</evidence>
<name>A0AA38YWS9_VITRO</name>
<dbReference type="EMBL" id="JARBHA010000017">
    <property type="protein sequence ID" value="KAJ9677879.1"/>
    <property type="molecule type" value="Genomic_DNA"/>
</dbReference>
<proteinExistence type="predicted"/>
<comment type="caution">
    <text evidence="2">The sequence shown here is derived from an EMBL/GenBank/DDBJ whole genome shotgun (WGS) entry which is preliminary data.</text>
</comment>
<dbReference type="Proteomes" id="UP001168098">
    <property type="component" value="Unassembled WGS sequence"/>
</dbReference>
<dbReference type="PANTHER" id="PTHR34656:SF2">
    <property type="entry name" value="TRANSMEMBRANE PROTEIN"/>
    <property type="match status" value="1"/>
</dbReference>
<evidence type="ECO:0000256" key="1">
    <source>
        <dbReference type="SAM" id="Phobius"/>
    </source>
</evidence>
<organism evidence="2 3">
    <name type="scientific">Vitis rotundifolia</name>
    <name type="common">Muscadine grape</name>
    <dbReference type="NCBI Taxonomy" id="103349"/>
    <lineage>
        <taxon>Eukaryota</taxon>
        <taxon>Viridiplantae</taxon>
        <taxon>Streptophyta</taxon>
        <taxon>Embryophyta</taxon>
        <taxon>Tracheophyta</taxon>
        <taxon>Spermatophyta</taxon>
        <taxon>Magnoliopsida</taxon>
        <taxon>eudicotyledons</taxon>
        <taxon>Gunneridae</taxon>
        <taxon>Pentapetalae</taxon>
        <taxon>rosids</taxon>
        <taxon>Vitales</taxon>
        <taxon>Vitaceae</taxon>
        <taxon>Viteae</taxon>
        <taxon>Vitis</taxon>
    </lineage>
</organism>
<feature type="transmembrane region" description="Helical" evidence="1">
    <location>
        <begin position="38"/>
        <end position="66"/>
    </location>
</feature>
<evidence type="ECO:0000313" key="3">
    <source>
        <dbReference type="Proteomes" id="UP001168098"/>
    </source>
</evidence>
<reference evidence="2 3" key="1">
    <citation type="journal article" date="2023" name="BMC Biotechnol.">
        <title>Vitis rotundifolia cv Carlos genome sequencing.</title>
        <authorList>
            <person name="Huff M."/>
            <person name="Hulse-Kemp A."/>
            <person name="Scheffler B."/>
            <person name="Youngblood R."/>
            <person name="Simpson S."/>
            <person name="Babiker E."/>
            <person name="Staton M."/>
        </authorList>
    </citation>
    <scope>NUCLEOTIDE SEQUENCE [LARGE SCALE GENOMIC DNA]</scope>
    <source>
        <tissue evidence="2">Leaf</tissue>
    </source>
</reference>
<feature type="transmembrane region" description="Helical" evidence="1">
    <location>
        <begin position="12"/>
        <end position="32"/>
    </location>
</feature>
<protein>
    <submittedName>
        <fullName evidence="2">Uncharacterized protein</fullName>
    </submittedName>
</protein>
<keyword evidence="1" id="KW-1133">Transmembrane helix</keyword>
<dbReference type="PANTHER" id="PTHR34656">
    <property type="entry name" value="PYRROLINE-5-CARBOXYLATE REDUCTASE"/>
    <property type="match status" value="1"/>
</dbReference>
<sequence length="104" mass="11369">MKTTPTAKTTTWVFTIFLLTSILLSAISPPFLQLVGLFLFIAVLVIVIMARATMVAWITVLVLLAFAGKRRRVLVQEGRKITADVAGHLVKVLWPGGRGICNCC</sequence>
<accession>A0AA38YWS9</accession>
<gene>
    <name evidence="2" type="ORF">PVL29_022699</name>
</gene>
<dbReference type="AlphaFoldDB" id="A0AA38YWS9"/>